<feature type="binding site" evidence="1">
    <location>
        <position position="33"/>
    </location>
    <ligand>
        <name>Mg(2+)</name>
        <dbReference type="ChEBI" id="CHEBI:18420"/>
        <label>4</label>
    </ligand>
</feature>
<dbReference type="GO" id="GO:0009228">
    <property type="term" value="P:thiamine biosynthetic process"/>
    <property type="evidence" value="ECO:0007669"/>
    <property type="project" value="UniProtKB-KW"/>
</dbReference>
<evidence type="ECO:0000313" key="5">
    <source>
        <dbReference type="Proteomes" id="UP000182811"/>
    </source>
</evidence>
<comment type="catalytic activity">
    <reaction evidence="1">
        <text>thiamine phosphate + ATP = thiamine diphosphate + ADP</text>
        <dbReference type="Rhea" id="RHEA:15913"/>
        <dbReference type="ChEBI" id="CHEBI:30616"/>
        <dbReference type="ChEBI" id="CHEBI:37575"/>
        <dbReference type="ChEBI" id="CHEBI:58937"/>
        <dbReference type="ChEBI" id="CHEBI:456216"/>
        <dbReference type="EC" id="2.7.4.16"/>
    </reaction>
</comment>
<comment type="function">
    <text evidence="1">Catalyzes the ATP-dependent phosphorylation of thiamine-monophosphate (TMP) to form thiamine-pyrophosphate (TPP), the active form of vitamin B1.</text>
</comment>
<sequence>MELKEAGEFGLIERLKAGAIVAPARVVMGIGDDAAVLQGESGFLTLASTDMLVEDIHFTLNTATPREIGYKTMAVNVSDIAAMGGIPEQALVSLGLRPEQQVEFVDELYAGLRECGQRFGVNIIGGDTVSSPRAMVINLAILGRVESEACLYRHGARPGDILLVTGDLGGSAAGLDTLLRPRPAPAEVIAWARARHFRPTPRVAEIRAALKAGGLTAADDISDGLVAEIHTLAAASRVGIILEAGAVPIAPATRQLATLYHKDPLDYALYGGEDFELLLACRPDKVDAVRETVYLACGTPVTAIGRVVPAEEGITINHDGRVLPLPPGGYNHFQLNGNHRIP</sequence>
<dbReference type="Pfam" id="PF00586">
    <property type="entry name" value="AIRS"/>
    <property type="match status" value="1"/>
</dbReference>
<feature type="binding site" evidence="1">
    <location>
        <position position="127"/>
    </location>
    <ligand>
        <name>Mg(2+)</name>
        <dbReference type="ChEBI" id="CHEBI:18420"/>
        <label>1</label>
    </ligand>
</feature>
<dbReference type="InterPro" id="IPR006283">
    <property type="entry name" value="ThiL-like"/>
</dbReference>
<keyword evidence="1 4" id="KW-0418">Kinase</keyword>
<organism evidence="4 5">
    <name type="scientific">Neomoorella thermoacetica</name>
    <name type="common">Clostridium thermoaceticum</name>
    <dbReference type="NCBI Taxonomy" id="1525"/>
    <lineage>
        <taxon>Bacteria</taxon>
        <taxon>Bacillati</taxon>
        <taxon>Bacillota</taxon>
        <taxon>Clostridia</taxon>
        <taxon>Neomoorellales</taxon>
        <taxon>Neomoorellaceae</taxon>
        <taxon>Neomoorella</taxon>
    </lineage>
</organism>
<dbReference type="SUPFAM" id="SSF55326">
    <property type="entry name" value="PurM N-terminal domain-like"/>
    <property type="match status" value="1"/>
</dbReference>
<dbReference type="Pfam" id="PF02769">
    <property type="entry name" value="AIRS_C"/>
    <property type="match status" value="1"/>
</dbReference>
<dbReference type="InterPro" id="IPR036676">
    <property type="entry name" value="PurM-like_C_sf"/>
</dbReference>
<feature type="binding site" evidence="1">
    <location>
        <position position="330"/>
    </location>
    <ligand>
        <name>substrate</name>
    </ligand>
</feature>
<feature type="binding site" evidence="1">
    <location>
        <position position="79"/>
    </location>
    <ligand>
        <name>Mg(2+)</name>
        <dbReference type="ChEBI" id="CHEBI:18420"/>
        <label>2</label>
    </ligand>
</feature>
<dbReference type="OrthoDB" id="9802811at2"/>
<dbReference type="AlphaFoldDB" id="A0A1J5NZ30"/>
<feature type="domain" description="PurM-like N-terminal" evidence="2">
    <location>
        <begin position="31"/>
        <end position="145"/>
    </location>
</feature>
<dbReference type="CDD" id="cd02194">
    <property type="entry name" value="ThiL"/>
    <property type="match status" value="1"/>
</dbReference>
<gene>
    <name evidence="1 4" type="primary">thiL</name>
    <name evidence="4" type="ORF">MOTE_22700</name>
</gene>
<dbReference type="SUPFAM" id="SSF56042">
    <property type="entry name" value="PurM C-terminal domain-like"/>
    <property type="match status" value="1"/>
</dbReference>
<name>A0A1J5NZ30_NEOTH</name>
<dbReference type="PANTHER" id="PTHR30270:SF0">
    <property type="entry name" value="THIAMINE-MONOPHOSPHATE KINASE"/>
    <property type="match status" value="1"/>
</dbReference>
<dbReference type="GO" id="GO:0005524">
    <property type="term" value="F:ATP binding"/>
    <property type="evidence" value="ECO:0007669"/>
    <property type="project" value="UniProtKB-UniRule"/>
</dbReference>
<reference evidence="4 5" key="1">
    <citation type="submission" date="2016-08" db="EMBL/GenBank/DDBJ databases">
        <title>Genome-based comparison of Moorella thermoacetic strains.</title>
        <authorList>
            <person name="Poehlein A."/>
            <person name="Bengelsdorf F.R."/>
            <person name="Esser C."/>
            <person name="Duerre P."/>
            <person name="Daniel R."/>
        </authorList>
    </citation>
    <scope>NUCLEOTIDE SEQUENCE [LARGE SCALE GENOMIC DNA]</scope>
    <source>
        <strain evidence="4 5">DSM 21394</strain>
    </source>
</reference>
<feature type="binding site" evidence="1">
    <location>
        <position position="50"/>
    </location>
    <ligand>
        <name>Mg(2+)</name>
        <dbReference type="ChEBI" id="CHEBI:18420"/>
        <label>2</label>
    </ligand>
</feature>
<dbReference type="EC" id="2.7.4.16" evidence="1"/>
<feature type="domain" description="PurM-like C-terminal" evidence="3">
    <location>
        <begin position="157"/>
        <end position="312"/>
    </location>
</feature>
<feature type="binding site" evidence="1">
    <location>
        <position position="153"/>
    </location>
    <ligand>
        <name>ATP</name>
        <dbReference type="ChEBI" id="CHEBI:30616"/>
    </ligand>
</feature>
<feature type="binding site" evidence="1">
    <location>
        <position position="50"/>
    </location>
    <ligand>
        <name>Mg(2+)</name>
        <dbReference type="ChEBI" id="CHEBI:18420"/>
        <label>1</label>
    </ligand>
</feature>
<dbReference type="NCBIfam" id="TIGR01379">
    <property type="entry name" value="thiL"/>
    <property type="match status" value="1"/>
</dbReference>
<feature type="binding site" evidence="1">
    <location>
        <begin position="126"/>
        <end position="127"/>
    </location>
    <ligand>
        <name>ATP</name>
        <dbReference type="ChEBI" id="CHEBI:30616"/>
    </ligand>
</feature>
<feature type="binding site" evidence="1">
    <location>
        <position position="33"/>
    </location>
    <ligand>
        <name>Mg(2+)</name>
        <dbReference type="ChEBI" id="CHEBI:18420"/>
        <label>3</label>
    </ligand>
</feature>
<dbReference type="InterPro" id="IPR010918">
    <property type="entry name" value="PurM-like_C_dom"/>
</dbReference>
<evidence type="ECO:0000259" key="3">
    <source>
        <dbReference type="Pfam" id="PF02769"/>
    </source>
</evidence>
<keyword evidence="1" id="KW-0547">Nucleotide-binding</keyword>
<feature type="binding site" evidence="1">
    <location>
        <position position="273"/>
    </location>
    <ligand>
        <name>substrate</name>
    </ligand>
</feature>
<keyword evidence="1 4" id="KW-0808">Transferase</keyword>
<dbReference type="Gene3D" id="3.90.650.10">
    <property type="entry name" value="PurM-like C-terminal domain"/>
    <property type="match status" value="1"/>
</dbReference>
<comment type="miscellaneous">
    <text evidence="1">Reaction mechanism of ThiL seems to utilize a direct, inline transfer of the gamma-phosphate of ATP to TMP rather than a phosphorylated enzyme intermediate.</text>
</comment>
<dbReference type="HAMAP" id="MF_02128">
    <property type="entry name" value="TMP_kinase"/>
    <property type="match status" value="1"/>
</dbReference>
<proteinExistence type="inferred from homology"/>
<dbReference type="PANTHER" id="PTHR30270">
    <property type="entry name" value="THIAMINE-MONOPHOSPHATE KINASE"/>
    <property type="match status" value="1"/>
</dbReference>
<dbReference type="GO" id="GO:0009229">
    <property type="term" value="P:thiamine diphosphate biosynthetic process"/>
    <property type="evidence" value="ECO:0007669"/>
    <property type="project" value="UniProtKB-UniRule"/>
</dbReference>
<keyword evidence="1" id="KW-0067">ATP-binding</keyword>
<protein>
    <recommendedName>
        <fullName evidence="1">Thiamine-monophosphate kinase</fullName>
        <shortName evidence="1">TMP kinase</shortName>
        <shortName evidence="1">Thiamine-phosphate kinase</shortName>
        <ecNumber evidence="1">2.7.4.16</ecNumber>
    </recommendedName>
</protein>
<comment type="caution">
    <text evidence="4">The sequence shown here is derived from an EMBL/GenBank/DDBJ whole genome shotgun (WGS) entry which is preliminary data.</text>
</comment>
<dbReference type="InterPro" id="IPR016188">
    <property type="entry name" value="PurM-like_N"/>
</dbReference>
<dbReference type="Proteomes" id="UP000182811">
    <property type="component" value="Unassembled WGS sequence"/>
</dbReference>
<dbReference type="GO" id="GO:0000287">
    <property type="term" value="F:magnesium ion binding"/>
    <property type="evidence" value="ECO:0007669"/>
    <property type="project" value="UniProtKB-UniRule"/>
</dbReference>
<dbReference type="PIRSF" id="PIRSF005303">
    <property type="entry name" value="Thiam_monoph_kin"/>
    <property type="match status" value="1"/>
</dbReference>
<keyword evidence="1" id="KW-0460">Magnesium</keyword>
<feature type="binding site" evidence="1">
    <location>
        <position position="220"/>
    </location>
    <ligand>
        <name>Mg(2+)</name>
        <dbReference type="ChEBI" id="CHEBI:18420"/>
        <label>3</label>
    </ligand>
</feature>
<keyword evidence="1" id="KW-0784">Thiamine biosynthesis</keyword>
<comment type="similarity">
    <text evidence="1">Belongs to the thiamine-monophosphate kinase family.</text>
</comment>
<accession>A0A1J5NZ30</accession>
<evidence type="ECO:0000256" key="1">
    <source>
        <dbReference type="HAMAP-Rule" id="MF_02128"/>
    </source>
</evidence>
<comment type="pathway">
    <text evidence="1">Cofactor biosynthesis; thiamine diphosphate biosynthesis; thiamine diphosphate from thiamine phosphate: step 1/1.</text>
</comment>
<feature type="binding site" evidence="1">
    <location>
        <position position="109"/>
    </location>
    <ligand>
        <name>ATP</name>
        <dbReference type="ChEBI" id="CHEBI:30616"/>
    </ligand>
</feature>
<evidence type="ECO:0000313" key="4">
    <source>
        <dbReference type="EMBL" id="OIQ57029.1"/>
    </source>
</evidence>
<dbReference type="Gene3D" id="3.30.1330.10">
    <property type="entry name" value="PurM-like, N-terminal domain"/>
    <property type="match status" value="1"/>
</dbReference>
<feature type="binding site" evidence="1">
    <location>
        <position position="79"/>
    </location>
    <ligand>
        <name>Mg(2+)</name>
        <dbReference type="ChEBI" id="CHEBI:18420"/>
        <label>3</label>
    </ligand>
</feature>
<dbReference type="UniPathway" id="UPA00060">
    <property type="reaction ID" value="UER00142"/>
</dbReference>
<dbReference type="GO" id="GO:0009030">
    <property type="term" value="F:thiamine-phosphate kinase activity"/>
    <property type="evidence" value="ECO:0007669"/>
    <property type="project" value="UniProtKB-UniRule"/>
</dbReference>
<evidence type="ECO:0000259" key="2">
    <source>
        <dbReference type="Pfam" id="PF00586"/>
    </source>
</evidence>
<feature type="binding site" evidence="1">
    <location>
        <position position="48"/>
    </location>
    <ligand>
        <name>Mg(2+)</name>
        <dbReference type="ChEBI" id="CHEBI:18420"/>
        <label>4</label>
    </ligand>
</feature>
<dbReference type="InterPro" id="IPR036921">
    <property type="entry name" value="PurM-like_N_sf"/>
</dbReference>
<feature type="binding site" evidence="1">
    <location>
        <position position="79"/>
    </location>
    <ligand>
        <name>Mg(2+)</name>
        <dbReference type="ChEBI" id="CHEBI:18420"/>
        <label>4</label>
    </ligand>
</feature>
<keyword evidence="1" id="KW-0479">Metal-binding</keyword>
<feature type="binding site" evidence="1">
    <location>
        <position position="222"/>
    </location>
    <ligand>
        <name>ATP</name>
        <dbReference type="ChEBI" id="CHEBI:30616"/>
    </ligand>
</feature>
<feature type="binding site" evidence="1">
    <location>
        <position position="49"/>
    </location>
    <ligand>
        <name>Mg(2+)</name>
        <dbReference type="ChEBI" id="CHEBI:18420"/>
        <label>1</label>
    </ligand>
</feature>
<dbReference type="EMBL" id="MDDC01000020">
    <property type="protein sequence ID" value="OIQ57029.1"/>
    <property type="molecule type" value="Genomic_DNA"/>
</dbReference>
<feature type="binding site" evidence="1">
    <location>
        <position position="57"/>
    </location>
    <ligand>
        <name>substrate</name>
    </ligand>
</feature>
<feature type="binding site" evidence="1">
    <location>
        <position position="223"/>
    </location>
    <ligand>
        <name>Mg(2+)</name>
        <dbReference type="ChEBI" id="CHEBI:18420"/>
        <label>5</label>
    </ligand>
</feature>